<organism evidence="3 4">
    <name type="scientific">Methanogenium organophilum</name>
    <dbReference type="NCBI Taxonomy" id="2199"/>
    <lineage>
        <taxon>Archaea</taxon>
        <taxon>Methanobacteriati</taxon>
        <taxon>Methanobacteriota</taxon>
        <taxon>Stenosarchaea group</taxon>
        <taxon>Methanomicrobia</taxon>
        <taxon>Methanomicrobiales</taxon>
        <taxon>Methanomicrobiaceae</taxon>
        <taxon>Methanogenium</taxon>
    </lineage>
</organism>
<reference evidence="3" key="1">
    <citation type="submission" date="2022-11" db="EMBL/GenBank/DDBJ databases">
        <title>Complete genome sequence of Methanogenium organophilum DSM 3596.</title>
        <authorList>
            <person name="Chen S.-C."/>
            <person name="Lai S.-J."/>
            <person name="You Y.-T."/>
        </authorList>
    </citation>
    <scope>NUCLEOTIDE SEQUENCE</scope>
    <source>
        <strain evidence="3">DSM 3596</strain>
    </source>
</reference>
<dbReference type="RefSeq" id="WP_268187390.1">
    <property type="nucleotide sequence ID" value="NZ_CP113361.1"/>
</dbReference>
<evidence type="ECO:0000259" key="2">
    <source>
        <dbReference type="Pfam" id="PF14302"/>
    </source>
</evidence>
<dbReference type="GeneID" id="76834311"/>
<proteinExistence type="predicted"/>
<dbReference type="Pfam" id="PF14302">
    <property type="entry name" value="DUF4377"/>
    <property type="match status" value="1"/>
</dbReference>
<keyword evidence="1" id="KW-1133">Transmembrane helix</keyword>
<evidence type="ECO:0000313" key="4">
    <source>
        <dbReference type="Proteomes" id="UP001163096"/>
    </source>
</evidence>
<keyword evidence="1" id="KW-0472">Membrane</keyword>
<gene>
    <name evidence="3" type="ORF">OU421_04375</name>
</gene>
<dbReference type="InterPro" id="IPR025485">
    <property type="entry name" value="DUF4377"/>
</dbReference>
<dbReference type="EMBL" id="CP113361">
    <property type="protein sequence ID" value="WAI02112.1"/>
    <property type="molecule type" value="Genomic_DNA"/>
</dbReference>
<evidence type="ECO:0000313" key="3">
    <source>
        <dbReference type="EMBL" id="WAI02112.1"/>
    </source>
</evidence>
<name>A0A9X9T9H5_METOG</name>
<sequence length="139" mass="15322">MKCKFWQKRGWPYIVGGLVGILLIIGGTMLLDTATENPYQGYQNSSGNENAPATITIEVAPALEECTGVGPQQCMLIREVPPAGDGVWKLFYDQIEGFTYEEGYVWTLRVNVTETENPPADASNLHYALAEVVDKKPVL</sequence>
<keyword evidence="4" id="KW-1185">Reference proteome</keyword>
<feature type="transmembrane region" description="Helical" evidence="1">
    <location>
        <begin position="12"/>
        <end position="31"/>
    </location>
</feature>
<evidence type="ECO:0000256" key="1">
    <source>
        <dbReference type="SAM" id="Phobius"/>
    </source>
</evidence>
<feature type="domain" description="DUF4377" evidence="2">
    <location>
        <begin position="58"/>
        <end position="135"/>
    </location>
</feature>
<dbReference type="Proteomes" id="UP001163096">
    <property type="component" value="Chromosome"/>
</dbReference>
<dbReference type="AlphaFoldDB" id="A0A9X9T9H5"/>
<protein>
    <submittedName>
        <fullName evidence="3">DUF4377 domain-containing protein</fullName>
    </submittedName>
</protein>
<accession>A0A9X9T9H5</accession>
<keyword evidence="1" id="KW-0812">Transmembrane</keyword>
<dbReference type="KEGG" id="mou:OU421_04375"/>